<reference evidence="1" key="1">
    <citation type="journal article" date="2015" name="Nature">
        <title>Complex archaea that bridge the gap between prokaryotes and eukaryotes.</title>
        <authorList>
            <person name="Spang A."/>
            <person name="Saw J.H."/>
            <person name="Jorgensen S.L."/>
            <person name="Zaremba-Niedzwiedzka K."/>
            <person name="Martijn J."/>
            <person name="Lind A.E."/>
            <person name="van Eijk R."/>
            <person name="Schleper C."/>
            <person name="Guy L."/>
            <person name="Ettema T.J."/>
        </authorList>
    </citation>
    <scope>NUCLEOTIDE SEQUENCE</scope>
</reference>
<protein>
    <recommendedName>
        <fullName evidence="2">LamG-like jellyroll fold domain-containing protein</fullName>
    </recommendedName>
</protein>
<evidence type="ECO:0008006" key="2">
    <source>
        <dbReference type="Google" id="ProtNLM"/>
    </source>
</evidence>
<name>A0A0F9T0M1_9ZZZZ</name>
<accession>A0A0F9T0M1</accession>
<gene>
    <name evidence="1" type="ORF">LCGC14_0386730</name>
</gene>
<proteinExistence type="predicted"/>
<evidence type="ECO:0000313" key="1">
    <source>
        <dbReference type="EMBL" id="KKN74780.1"/>
    </source>
</evidence>
<organism evidence="1">
    <name type="scientific">marine sediment metagenome</name>
    <dbReference type="NCBI Taxonomy" id="412755"/>
    <lineage>
        <taxon>unclassified sequences</taxon>
        <taxon>metagenomes</taxon>
        <taxon>ecological metagenomes</taxon>
    </lineage>
</organism>
<sequence>MSVLTKNVNNALVWYEAPQRWLDAVGQNVVKYLTHYEYLPFADADQLDGWTSTIVEGAGQSTVAVTTVKGGRLLITTGTNEDDGINMTLDGLAFQLNAMQPLYYGVKFQVDVTTQVDYWVGLTVTDTDILAGVTDGIGFRKVDGTTTVNFVIEKNSNETLVAVDTAVAATDVTYEFYYDGINVYVYVDGILQATVLKSGNANFPDDMVLTPSFHLLSGVVTTTDEMSIDWLRVIQCQ</sequence>
<dbReference type="EMBL" id="LAZR01000320">
    <property type="protein sequence ID" value="KKN74780.1"/>
    <property type="molecule type" value="Genomic_DNA"/>
</dbReference>
<dbReference type="AlphaFoldDB" id="A0A0F9T0M1"/>
<comment type="caution">
    <text evidence="1">The sequence shown here is derived from an EMBL/GenBank/DDBJ whole genome shotgun (WGS) entry which is preliminary data.</text>
</comment>